<reference evidence="2 3" key="1">
    <citation type="journal article" date="2023" name="Commun. Biol.">
        <title>Genome analysis of Parmales, the sister group of diatoms, reveals the evolutionary specialization of diatoms from phago-mixotrophs to photoautotrophs.</title>
        <authorList>
            <person name="Ban H."/>
            <person name="Sato S."/>
            <person name="Yoshikawa S."/>
            <person name="Yamada K."/>
            <person name="Nakamura Y."/>
            <person name="Ichinomiya M."/>
            <person name="Sato N."/>
            <person name="Blanc-Mathieu R."/>
            <person name="Endo H."/>
            <person name="Kuwata A."/>
            <person name="Ogata H."/>
        </authorList>
    </citation>
    <scope>NUCLEOTIDE SEQUENCE [LARGE SCALE GENOMIC DNA]</scope>
</reference>
<evidence type="ECO:0000256" key="1">
    <source>
        <dbReference type="SAM" id="MobiDB-lite"/>
    </source>
</evidence>
<keyword evidence="3" id="KW-1185">Reference proteome</keyword>
<feature type="non-terminal residue" evidence="2">
    <location>
        <position position="378"/>
    </location>
</feature>
<comment type="caution">
    <text evidence="2">The sequence shown here is derived from an EMBL/GenBank/DDBJ whole genome shotgun (WGS) entry which is preliminary data.</text>
</comment>
<organism evidence="2 3">
    <name type="scientific">Tetraparma gracilis</name>
    <dbReference type="NCBI Taxonomy" id="2962635"/>
    <lineage>
        <taxon>Eukaryota</taxon>
        <taxon>Sar</taxon>
        <taxon>Stramenopiles</taxon>
        <taxon>Ochrophyta</taxon>
        <taxon>Bolidophyceae</taxon>
        <taxon>Parmales</taxon>
        <taxon>Triparmaceae</taxon>
        <taxon>Tetraparma</taxon>
    </lineage>
</organism>
<proteinExistence type="predicted"/>
<evidence type="ECO:0000313" key="2">
    <source>
        <dbReference type="EMBL" id="GMI25663.1"/>
    </source>
</evidence>
<name>A0ABQ6MG25_9STRA</name>
<accession>A0ABQ6MG25</accession>
<dbReference type="EMBL" id="BRYB01004101">
    <property type="protein sequence ID" value="GMI25663.1"/>
    <property type="molecule type" value="Genomic_DNA"/>
</dbReference>
<dbReference type="Proteomes" id="UP001165060">
    <property type="component" value="Unassembled WGS sequence"/>
</dbReference>
<feature type="compositionally biased region" description="Low complexity" evidence="1">
    <location>
        <begin position="293"/>
        <end position="310"/>
    </location>
</feature>
<sequence>MSAKDASRFSAEFERFQMWRQVRAVMDKAAETAAVGDDWDDGRRSSGRKRRMVTKAPVSYLTSKNMSAYALATKAIRDHPRSCTIVDIERHCFLSDLNDDGEEIGLTPYTMFDGANMSTIRNTLGTLLKEGRVRRVFANLHKTDHVNFYHPIMASNCESQEEYTLKEYEIQFKRTESVLRRIILSKLQVSPEMVSASCELAELEKEEYAGVPASDWQTTGHELLGTKLWRSDGLEATVVSFCPEVEYSGGAVEDKGGAAGGFGESKLVGRKAMFRAKVTNAHLFMPESPMKVDPPTTTTASGAAAGPDAAADDPNTWTLCEFQVQGFADAWALKTERGQVEEELQGPLRVSISSYVGRSLSLAEDLFKNGKKGKEFKH</sequence>
<evidence type="ECO:0000313" key="3">
    <source>
        <dbReference type="Proteomes" id="UP001165060"/>
    </source>
</evidence>
<protein>
    <submittedName>
        <fullName evidence="2">Uncharacterized protein</fullName>
    </submittedName>
</protein>
<gene>
    <name evidence="2" type="ORF">TeGR_g7363</name>
</gene>
<feature type="region of interest" description="Disordered" evidence="1">
    <location>
        <begin position="286"/>
        <end position="310"/>
    </location>
</feature>